<keyword evidence="3" id="KW-1185">Reference proteome</keyword>
<organism evidence="2 3">
    <name type="scientific">Corallincola platygyrae</name>
    <dbReference type="NCBI Taxonomy" id="1193278"/>
    <lineage>
        <taxon>Bacteria</taxon>
        <taxon>Pseudomonadati</taxon>
        <taxon>Pseudomonadota</taxon>
        <taxon>Gammaproteobacteria</taxon>
        <taxon>Alteromonadales</taxon>
        <taxon>Psychromonadaceae</taxon>
        <taxon>Corallincola</taxon>
    </lineage>
</organism>
<keyword evidence="1" id="KW-0812">Transmembrane</keyword>
<evidence type="ECO:0000313" key="3">
    <source>
        <dbReference type="Proteomes" id="UP001597380"/>
    </source>
</evidence>
<protein>
    <submittedName>
        <fullName evidence="2">Uncharacterized protein</fullName>
    </submittedName>
</protein>
<sequence>MDSQLTTLAVYALLCLAPADAIRNDTELKDELRRRTIKGVGWGVFLSTIPCLLLFLVQNDLARKGEAVYSTLQWAVALPLSGIIFTTIFTALFVLRPHPSRNSIEILKFFTILFWAASVALIFFCSIYLVNQVALLLA</sequence>
<keyword evidence="1" id="KW-0472">Membrane</keyword>
<dbReference type="Proteomes" id="UP001597380">
    <property type="component" value="Unassembled WGS sequence"/>
</dbReference>
<name>A0ABW4XJM1_9GAMM</name>
<feature type="transmembrane region" description="Helical" evidence="1">
    <location>
        <begin position="106"/>
        <end position="130"/>
    </location>
</feature>
<dbReference type="EMBL" id="JBHUHT010000007">
    <property type="protein sequence ID" value="MFD2094964.1"/>
    <property type="molecule type" value="Genomic_DNA"/>
</dbReference>
<evidence type="ECO:0000313" key="2">
    <source>
        <dbReference type="EMBL" id="MFD2094964.1"/>
    </source>
</evidence>
<gene>
    <name evidence="2" type="ORF">ACFSJ3_03145</name>
</gene>
<keyword evidence="1" id="KW-1133">Transmembrane helix</keyword>
<dbReference type="RefSeq" id="WP_345338031.1">
    <property type="nucleotide sequence ID" value="NZ_BAABLI010000004.1"/>
</dbReference>
<comment type="caution">
    <text evidence="2">The sequence shown here is derived from an EMBL/GenBank/DDBJ whole genome shotgun (WGS) entry which is preliminary data.</text>
</comment>
<accession>A0ABW4XJM1</accession>
<evidence type="ECO:0000256" key="1">
    <source>
        <dbReference type="SAM" id="Phobius"/>
    </source>
</evidence>
<proteinExistence type="predicted"/>
<feature type="transmembrane region" description="Helical" evidence="1">
    <location>
        <begin position="37"/>
        <end position="57"/>
    </location>
</feature>
<reference evidence="3" key="1">
    <citation type="journal article" date="2019" name="Int. J. Syst. Evol. Microbiol.">
        <title>The Global Catalogue of Microorganisms (GCM) 10K type strain sequencing project: providing services to taxonomists for standard genome sequencing and annotation.</title>
        <authorList>
            <consortium name="The Broad Institute Genomics Platform"/>
            <consortium name="The Broad Institute Genome Sequencing Center for Infectious Disease"/>
            <person name="Wu L."/>
            <person name="Ma J."/>
        </authorList>
    </citation>
    <scope>NUCLEOTIDE SEQUENCE [LARGE SCALE GENOMIC DNA]</scope>
    <source>
        <strain evidence="3">CGMCC 1.10992</strain>
    </source>
</reference>
<feature type="transmembrane region" description="Helical" evidence="1">
    <location>
        <begin position="69"/>
        <end position="94"/>
    </location>
</feature>